<proteinExistence type="predicted"/>
<dbReference type="PATRIC" id="fig|1177154.3.peg.1942"/>
<keyword evidence="1" id="KW-0732">Signal</keyword>
<organism evidence="2 3">
    <name type="scientific">Alcanivorax nanhaiticus</name>
    <dbReference type="NCBI Taxonomy" id="1177154"/>
    <lineage>
        <taxon>Bacteria</taxon>
        <taxon>Pseudomonadati</taxon>
        <taxon>Pseudomonadota</taxon>
        <taxon>Gammaproteobacteria</taxon>
        <taxon>Oceanospirillales</taxon>
        <taxon>Alcanivoracaceae</taxon>
        <taxon>Alcanivorax</taxon>
    </lineage>
</organism>
<dbReference type="InterPro" id="IPR011250">
    <property type="entry name" value="OMP/PagP_B-barrel"/>
</dbReference>
<comment type="caution">
    <text evidence="2">The sequence shown here is derived from an EMBL/GenBank/DDBJ whole genome shotgun (WGS) entry which is preliminary data.</text>
</comment>
<dbReference type="OrthoDB" id="6076399at2"/>
<protein>
    <recommendedName>
        <fullName evidence="4">Outer membrane protein beta-barrel domain-containing protein</fullName>
    </recommendedName>
</protein>
<reference evidence="2 3" key="1">
    <citation type="submission" date="2012-09" db="EMBL/GenBank/DDBJ databases">
        <title>Genome Sequence of alkane-degrading Bacterium Alcanivorax sp. 19-m-6.</title>
        <authorList>
            <person name="Lai Q."/>
            <person name="Shao Z."/>
        </authorList>
    </citation>
    <scope>NUCLEOTIDE SEQUENCE [LARGE SCALE GENOMIC DNA]</scope>
    <source>
        <strain evidence="2 3">19-m-6</strain>
    </source>
</reference>
<feature type="chain" id="PRO_5001909431" description="Outer membrane protein beta-barrel domain-containing protein" evidence="1">
    <location>
        <begin position="26"/>
        <end position="443"/>
    </location>
</feature>
<dbReference type="RefSeq" id="WP_035232507.1">
    <property type="nucleotide sequence ID" value="NZ_ARXV01000006.1"/>
</dbReference>
<keyword evidence="3" id="KW-1185">Reference proteome</keyword>
<sequence length="443" mass="48149">MSLTQTPLRLAIAAATLGWTGASMAAAPSWNYAEARYTVDGRMPWISSGERMYLDGVALEGAAAFGDYVFVRAGADNLTGRLAIDPGEYVDVQAQDWSHVGVGGHYPLTLAGVTTDFWAELSLDRVGVFGLAGNGFGYGLGARTALNDRWETEVWYRAASTELDVDTNESLDLNPKAYGVDIFYRMNDRVQISLGRYWAELELESDGNDDTSDLMVTQIGLRYLFDGNNEAGKEDRKVSALSYNQIGFGYLVSGDVTLDSDSDSSDFDSEAGWLIKGRVSPWKHVFLAAENSDVSYDLSDEGEVDNLLLDNRLSVGVGAYLPLLEGDLSASVYGQVSHDQMTFLEAGLRSDGTGYRVGMRGAVSMVDAEIYYHNAHTSTNLGTTSYRIKPEIIGVEVGVSPFGNGSAITLGYQSQMSDFSVEGSGNEIEIDSENWFLGLRQSF</sequence>
<feature type="signal peptide" evidence="1">
    <location>
        <begin position="1"/>
        <end position="25"/>
    </location>
</feature>
<evidence type="ECO:0000256" key="1">
    <source>
        <dbReference type="SAM" id="SignalP"/>
    </source>
</evidence>
<dbReference type="Proteomes" id="UP000029444">
    <property type="component" value="Unassembled WGS sequence"/>
</dbReference>
<gene>
    <name evidence="2" type="ORF">Y5S_01909</name>
</gene>
<evidence type="ECO:0000313" key="2">
    <source>
        <dbReference type="EMBL" id="KGD65001.1"/>
    </source>
</evidence>
<dbReference type="SUPFAM" id="SSF56925">
    <property type="entry name" value="OMPA-like"/>
    <property type="match status" value="1"/>
</dbReference>
<evidence type="ECO:0000313" key="3">
    <source>
        <dbReference type="Proteomes" id="UP000029444"/>
    </source>
</evidence>
<accession>A0A095SK16</accession>
<dbReference type="EMBL" id="ARXV01000006">
    <property type="protein sequence ID" value="KGD65001.1"/>
    <property type="molecule type" value="Genomic_DNA"/>
</dbReference>
<dbReference type="AlphaFoldDB" id="A0A095SK16"/>
<evidence type="ECO:0008006" key="4">
    <source>
        <dbReference type="Google" id="ProtNLM"/>
    </source>
</evidence>
<name>A0A095SK16_9GAMM</name>